<name>A0A1C0U294_9GAMM</name>
<comment type="similarity">
    <text evidence="1">Belongs to the HMG-CoA reductase family.</text>
</comment>
<dbReference type="EMBL" id="LOMY01000100">
    <property type="protein sequence ID" value="OCQ52005.1"/>
    <property type="molecule type" value="Genomic_DNA"/>
</dbReference>
<dbReference type="AlphaFoldDB" id="A0A1C0U294"/>
<dbReference type="GO" id="GO:0004420">
    <property type="term" value="F:hydroxymethylglutaryl-CoA reductase (NADPH) activity"/>
    <property type="evidence" value="ECO:0007669"/>
    <property type="project" value="InterPro"/>
</dbReference>
<dbReference type="GO" id="GO:0015936">
    <property type="term" value="P:coenzyme A metabolic process"/>
    <property type="evidence" value="ECO:0007669"/>
    <property type="project" value="InterPro"/>
</dbReference>
<dbReference type="InterPro" id="IPR009023">
    <property type="entry name" value="HMG_CoA_Rdtase_NAD(P)-bd_sf"/>
</dbReference>
<dbReference type="PROSITE" id="PS00318">
    <property type="entry name" value="HMG_COA_REDUCTASE_2"/>
    <property type="match status" value="1"/>
</dbReference>
<dbReference type="STRING" id="286156.Ppb6_02799"/>
<dbReference type="InterPro" id="IPR009029">
    <property type="entry name" value="HMG_CoA_Rdtase_sub-bd_dom_sf"/>
</dbReference>
<dbReference type="PANTHER" id="PTHR10572:SF24">
    <property type="entry name" value="3-HYDROXY-3-METHYLGLUTARYL-COENZYME A REDUCTASE"/>
    <property type="match status" value="1"/>
</dbReference>
<evidence type="ECO:0000256" key="2">
    <source>
        <dbReference type="ARBA" id="ARBA00023002"/>
    </source>
</evidence>
<keyword evidence="2 4" id="KW-0560">Oxidoreductase</keyword>
<dbReference type="InterPro" id="IPR023074">
    <property type="entry name" value="HMG_CoA_Rdtase_cat_sf"/>
</dbReference>
<evidence type="ECO:0000313" key="5">
    <source>
        <dbReference type="Proteomes" id="UP000093476"/>
    </source>
</evidence>
<dbReference type="RefSeq" id="WP_065823671.1">
    <property type="nucleotide sequence ID" value="NZ_CAWMQZ010000100.1"/>
</dbReference>
<organism evidence="4 5">
    <name type="scientific">Photorhabdus australis subsp. thailandensis</name>
    <dbReference type="NCBI Taxonomy" id="2805096"/>
    <lineage>
        <taxon>Bacteria</taxon>
        <taxon>Pseudomonadati</taxon>
        <taxon>Pseudomonadota</taxon>
        <taxon>Gammaproteobacteria</taxon>
        <taxon>Enterobacterales</taxon>
        <taxon>Morganellaceae</taxon>
        <taxon>Photorhabdus</taxon>
    </lineage>
</organism>
<accession>A0A1C0U294</accession>
<dbReference type="PROSITE" id="PS50065">
    <property type="entry name" value="HMG_COA_REDUCTASE_4"/>
    <property type="match status" value="1"/>
</dbReference>
<dbReference type="InterPro" id="IPR002202">
    <property type="entry name" value="HMG_CoA_Rdtase"/>
</dbReference>
<dbReference type="SUPFAM" id="SSF55035">
    <property type="entry name" value="NAD-binding domain of HMG-CoA reductase"/>
    <property type="match status" value="1"/>
</dbReference>
<sequence length="411" mass="43894">MAIPRDRHDDHSQASISRRLSWLSETTGQSYPYIAGKTIEPELAKGTCENMIGYVGIPLGIAGPLLINGISAKGTFTIPLATTEGALIASFSRGMNLISDSGGCQILSQENSVQNTPNPAYRFMGDALTKVSAVVLHRAEDALKFANWLQEHMSQILIVANNTSRYARLLEISPLFQGNLIGLALTYQTGDAMGLNMATKANEAVCRYIQEACPELISHYFNTLGGDKRFVSDQAKGRYVTASVRIPHSLVKERLRTTPLRMQQFLLACNTLLAQRGATAPNIHVANALTAMFIACGQDPAFVTVSFKNACTHFEVLDNGDLNASLTIPNLIVGVVGGGTKLPIQQECLSMIGCTHDARKLAEITAAVALAGEISVAGAVSAGEFTRAHTGLGRGLNPTKPTESSSEDTSS</sequence>
<dbReference type="Proteomes" id="UP000093476">
    <property type="component" value="Unassembled WGS sequence"/>
</dbReference>
<proteinExistence type="inferred from homology"/>
<dbReference type="PANTHER" id="PTHR10572">
    <property type="entry name" value="3-HYDROXY-3-METHYLGLUTARYL-COENZYME A REDUCTASE"/>
    <property type="match status" value="1"/>
</dbReference>
<dbReference type="PRINTS" id="PR00071">
    <property type="entry name" value="HMGCOARDTASE"/>
</dbReference>
<dbReference type="Gene3D" id="3.30.70.420">
    <property type="entry name" value="Hydroxymethylglutaryl-CoA reductase, class I/II, NAD/NADP-binding domain"/>
    <property type="match status" value="1"/>
</dbReference>
<feature type="compositionally biased region" description="Polar residues" evidence="3">
    <location>
        <begin position="399"/>
        <end position="411"/>
    </location>
</feature>
<keyword evidence="5" id="KW-1185">Reference proteome</keyword>
<dbReference type="Gene3D" id="3.90.770.10">
    <property type="entry name" value="3-hydroxy-3-methylglutaryl-coenzyme A Reductase, Chain A, domain 2"/>
    <property type="match status" value="1"/>
</dbReference>
<evidence type="ECO:0000256" key="3">
    <source>
        <dbReference type="SAM" id="MobiDB-lite"/>
    </source>
</evidence>
<reference evidence="4 5" key="1">
    <citation type="submission" date="2015-12" db="EMBL/GenBank/DDBJ databases">
        <title>Genome comparisons provide insights into the role of secondary metabolites in the pathogenic phase of the Photorhabdus life cycle.</title>
        <authorList>
            <person name="Tobias N.J."/>
            <person name="Mishra B."/>
            <person name="Gupta D.K."/>
            <person name="Thines M."/>
            <person name="Stinear T.P."/>
            <person name="Bode H.B."/>
        </authorList>
    </citation>
    <scope>NUCLEOTIDE SEQUENCE [LARGE SCALE GENOMIC DNA]</scope>
    <source>
        <strain evidence="4 5">PB68.1</strain>
    </source>
</reference>
<dbReference type="EC" id="1.1.1.88" evidence="4"/>
<dbReference type="SUPFAM" id="SSF56542">
    <property type="entry name" value="Substrate-binding domain of HMG-CoA reductase"/>
    <property type="match status" value="1"/>
</dbReference>
<evidence type="ECO:0000313" key="4">
    <source>
        <dbReference type="EMBL" id="OCQ52005.1"/>
    </source>
</evidence>
<evidence type="ECO:0000256" key="1">
    <source>
        <dbReference type="ARBA" id="ARBA00007661"/>
    </source>
</evidence>
<dbReference type="GO" id="GO:0140643">
    <property type="term" value="F:hydroxymethylglutaryl-CoA reductase (NADH) activity"/>
    <property type="evidence" value="ECO:0007669"/>
    <property type="project" value="UniProtKB-EC"/>
</dbReference>
<gene>
    <name evidence="4" type="primary">mvaA</name>
    <name evidence="4" type="ORF">Ppb6_02799</name>
</gene>
<comment type="caution">
    <text evidence="4">The sequence shown here is derived from an EMBL/GenBank/DDBJ whole genome shotgun (WGS) entry which is preliminary data.</text>
</comment>
<dbReference type="PATRIC" id="fig|286156.4.peg.3178"/>
<dbReference type="Pfam" id="PF00368">
    <property type="entry name" value="HMG-CoA_red"/>
    <property type="match status" value="1"/>
</dbReference>
<dbReference type="InterPro" id="IPR023076">
    <property type="entry name" value="HMG_CoA_Rdtase_CS"/>
</dbReference>
<feature type="region of interest" description="Disordered" evidence="3">
    <location>
        <begin position="390"/>
        <end position="411"/>
    </location>
</feature>
<protein>
    <submittedName>
        <fullName evidence="4">3-hydroxy-3-methylglutaryl-coenzyme A reductase</fullName>
        <ecNumber evidence="4">1.1.1.88</ecNumber>
    </submittedName>
</protein>